<protein>
    <submittedName>
        <fullName evidence="1">Uncharacterized protein</fullName>
    </submittedName>
</protein>
<evidence type="ECO:0000313" key="2">
    <source>
        <dbReference type="Proteomes" id="UP000182573"/>
    </source>
</evidence>
<proteinExistence type="predicted"/>
<accession>A0A1H2TP62</accession>
<name>A0A1H2TP62_HALVA</name>
<dbReference type="RefSeq" id="WP_004515154.1">
    <property type="nucleotide sequence ID" value="NZ_FNOF01000003.1"/>
</dbReference>
<dbReference type="STRING" id="28442.SAMN05443574_103323"/>
<dbReference type="Proteomes" id="UP000182573">
    <property type="component" value="Unassembled WGS sequence"/>
</dbReference>
<evidence type="ECO:0000313" key="1">
    <source>
        <dbReference type="EMBL" id="SDW45545.1"/>
    </source>
</evidence>
<organism evidence="1 2">
    <name type="scientific">Haloarcula vallismortis</name>
    <name type="common">Halobacterium vallismortis</name>
    <dbReference type="NCBI Taxonomy" id="28442"/>
    <lineage>
        <taxon>Archaea</taxon>
        <taxon>Methanobacteriati</taxon>
        <taxon>Methanobacteriota</taxon>
        <taxon>Stenosarchaea group</taxon>
        <taxon>Halobacteria</taxon>
        <taxon>Halobacteriales</taxon>
        <taxon>Haloarculaceae</taxon>
        <taxon>Haloarcula</taxon>
    </lineage>
</organism>
<sequence length="97" mass="10421">MTSNFAVFRTTADDGLNYCDIVEAETQKQAIKKYMATSGTQLETVDTGEEDTVGLKTVEGVPYDSNLHRTGEGEEAVAFGNDFVVVEASSLEGFVAC</sequence>
<dbReference type="EMBL" id="FNOF01000003">
    <property type="protein sequence ID" value="SDW45545.1"/>
    <property type="molecule type" value="Genomic_DNA"/>
</dbReference>
<gene>
    <name evidence="1" type="ORF">SAMN05443574_103323</name>
</gene>
<reference evidence="1 2" key="1">
    <citation type="submission" date="2016-10" db="EMBL/GenBank/DDBJ databases">
        <authorList>
            <person name="de Groot N.N."/>
        </authorList>
    </citation>
    <scope>NUCLEOTIDE SEQUENCE [LARGE SCALE GENOMIC DNA]</scope>
    <source>
        <strain evidence="1 2">DSM 3756</strain>
    </source>
</reference>
<dbReference type="AlphaFoldDB" id="A0A1H2TP62"/>